<keyword evidence="3" id="KW-1185">Reference proteome</keyword>
<dbReference type="EMBL" id="BAAFSV010000005">
    <property type="protein sequence ID" value="GAB1319464.1"/>
    <property type="molecule type" value="Genomic_DNA"/>
</dbReference>
<organism evidence="2 3">
    <name type="scientific">Madurella fahalii</name>
    <dbReference type="NCBI Taxonomy" id="1157608"/>
    <lineage>
        <taxon>Eukaryota</taxon>
        <taxon>Fungi</taxon>
        <taxon>Dikarya</taxon>
        <taxon>Ascomycota</taxon>
        <taxon>Pezizomycotina</taxon>
        <taxon>Sordariomycetes</taxon>
        <taxon>Sordariomycetidae</taxon>
        <taxon>Sordariales</taxon>
        <taxon>Sordariales incertae sedis</taxon>
        <taxon>Madurella</taxon>
    </lineage>
</organism>
<feature type="region of interest" description="Disordered" evidence="1">
    <location>
        <begin position="318"/>
        <end position="487"/>
    </location>
</feature>
<evidence type="ECO:0000256" key="1">
    <source>
        <dbReference type="SAM" id="MobiDB-lite"/>
    </source>
</evidence>
<evidence type="ECO:0000313" key="3">
    <source>
        <dbReference type="Proteomes" id="UP001628179"/>
    </source>
</evidence>
<feature type="compositionally biased region" description="Gly residues" evidence="1">
    <location>
        <begin position="556"/>
        <end position="570"/>
    </location>
</feature>
<feature type="compositionally biased region" description="Low complexity" evidence="1">
    <location>
        <begin position="404"/>
        <end position="437"/>
    </location>
</feature>
<sequence length="570" mass="60543">MSFATQFHAPGAFPFDTSRTGQALHANIFRPPESPSASSYNLAKSTGSLYSDISMSTAATTVTTKRKRANTRESTPLDWNMNMDGASDARDEEKSREFRYTLAGQISTTPACAAAGAENGVLEDSAYSDVDYRRALGPKTVSEVESPVAESSEREKPSAPPSRGWSLFTLQTIGDMMGRVWDFCKNGAFRGFHAGGGTGYTVSGSTVTETTGGPWNTEQETPPQPAEDLPMNQDLPEYVPQQPTPSPYSPVYHDFSTPESTPRPAAKRRQVSANNDEFKNWVMVDEPSNQKPRRFGAEVKAAAARSSGLVRPRSGYYAQTAASTHRRITAPSSRFTGGTPTFSRAASRPSLRISHAGSPNLTHREPASFASPRSSPVSRTTPSRIPVPIQSPAGPSQNPFAVPSTTTSSATSSATSMTTTTTTTTTTSSFKSAASRPSSRHSARLSLGSSTSNLAATGAGARPISPIKLGGNSHRRNQSGASTAARRQSLLTEAGSAASPRLDAEARQLAQRKLAAERDADARVDAFNAKLLSMIRQGREALGTKVEVEMEEEGGDVGGGFGGAGWEDDD</sequence>
<evidence type="ECO:0000313" key="2">
    <source>
        <dbReference type="EMBL" id="GAB1319464.1"/>
    </source>
</evidence>
<feature type="compositionally biased region" description="Low complexity" evidence="1">
    <location>
        <begin position="141"/>
        <end position="150"/>
    </location>
</feature>
<comment type="caution">
    <text evidence="2">The sequence shown here is derived from an EMBL/GenBank/DDBJ whole genome shotgun (WGS) entry which is preliminary data.</text>
</comment>
<gene>
    <name evidence="2" type="ORF">MFIFM68171_09674</name>
</gene>
<feature type="region of interest" description="Disordered" evidence="1">
    <location>
        <begin position="63"/>
        <end position="92"/>
    </location>
</feature>
<feature type="region of interest" description="Disordered" evidence="1">
    <location>
        <begin position="141"/>
        <end position="165"/>
    </location>
</feature>
<feature type="region of interest" description="Disordered" evidence="1">
    <location>
        <begin position="550"/>
        <end position="570"/>
    </location>
</feature>
<dbReference type="Proteomes" id="UP001628179">
    <property type="component" value="Unassembled WGS sequence"/>
</dbReference>
<feature type="region of interest" description="Disordered" evidence="1">
    <location>
        <begin position="206"/>
        <end position="227"/>
    </location>
</feature>
<feature type="compositionally biased region" description="Polar residues" evidence="1">
    <location>
        <begin position="478"/>
        <end position="487"/>
    </location>
</feature>
<feature type="compositionally biased region" description="Low complexity" evidence="1">
    <location>
        <begin position="371"/>
        <end position="384"/>
    </location>
</feature>
<dbReference type="GeneID" id="98180416"/>
<feature type="compositionally biased region" description="Polar residues" evidence="1">
    <location>
        <begin position="330"/>
        <end position="344"/>
    </location>
</feature>
<name>A0ABQ0GP16_9PEZI</name>
<protein>
    <submittedName>
        <fullName evidence="2">Uncharacterized protein</fullName>
    </submittedName>
</protein>
<reference evidence="2 3" key="1">
    <citation type="submission" date="2024-09" db="EMBL/GenBank/DDBJ databases">
        <title>Itraconazole resistance in Madurella fahalii resulting from another homologue of gene encoding cytochrome P450 14-alpha sterol demethylase (CYP51).</title>
        <authorList>
            <person name="Yoshioka I."/>
            <person name="Fahal A.H."/>
            <person name="Kaneko S."/>
            <person name="Yaguchi T."/>
        </authorList>
    </citation>
    <scope>NUCLEOTIDE SEQUENCE [LARGE SCALE GENOMIC DNA]</scope>
    <source>
        <strain evidence="2 3">IFM 68171</strain>
    </source>
</reference>
<dbReference type="RefSeq" id="XP_070921194.1">
    <property type="nucleotide sequence ID" value="XM_071065093.1"/>
</dbReference>
<accession>A0ABQ0GP16</accession>
<proteinExistence type="predicted"/>